<reference evidence="2 3" key="1">
    <citation type="submission" date="2017-09" db="EMBL/GenBank/DDBJ databases">
        <title>Genome sequencing of Besnoitia besnoiti strain Bb-Ger1.</title>
        <authorList>
            <person name="Schares G."/>
            <person name="Venepally P."/>
            <person name="Lorenzi H.A."/>
        </authorList>
    </citation>
    <scope>NUCLEOTIDE SEQUENCE [LARGE SCALE GENOMIC DNA]</scope>
    <source>
        <strain evidence="2 3">Bb-Ger1</strain>
    </source>
</reference>
<dbReference type="KEGG" id="bbes:BESB_021020"/>
<sequence>MQRPPDSGGAVLAMGEAGASTACGGRAVCSGNIRYVRRAEAGEQEGMWRIPASRACAEGSARTGRGPSSSAACVVASARARRQVDGEKAHGGHRSAECVYASHASTFPVPLRAKITTEPPQLSGFCPAPRRHSLSSCRLQPSGPLSPGRSSRGSRRFAARAVRAFLFLFLSLLLLLRLLRGCSLLAASTSGRQSAEPVSTDARHGPLEDSSLTSRVRCGLELPVLAPFSLLAVSCASAAFLAEPRERDEPTEGVSTPGALPWLLDVAGYRRASGREAADERRRGRGEAEPSRVPKLTGEDVDGGSESGWREEGRQASGSAVAPLAALTEELVEAPVRSDRVQSSHGGAAASNADMHPWRSLLATGVANSVEAATSPFASQPLVGGDALGGQPASAASESPYLHSSQPPFGLAFFAQPACSDPSSRSSSPYPSSAAAVLSTLPESSRPAAPTRSVPASRAPETSSASPPLPPADASSEGSPGAVPAREAPPAPAAVPSALPAFCGEKEDLSACDVVKDGTCYILAASSTRAAELLGPPTEPAQPHADEEEAAKFDGKRGERGELKLMERPGPPTSEVSGTREERRANGESPRRDVASSERDAHAGRGPTDRPGQLQNVRLLKDGLRIVSRGRIVIDADVQLLCRSALYAEERAKLRRLEEAAKRTAEKKRKYRADLASGRNRGGARRGGDANRSAGPRKPKKRSLLGFLFSAPRREQDDLFSLGEHADADNAGELRSPAESSPLPPSVSAAAAASQVDLRPPARESHAFPPEAASSFTAPALAASSGAPLVQDRVELCSGDVILFSPRSRLHCREIFLLSEREIVLQAGAEISANATSLLSADAIAQHRQAVGGAGSEASRADASTAARQQQTGEAAGVSREPDALHLDGGSRGGPLSADADANKGLQAAELTDARRRPTADGSASTQDKRETSSASSSSAWGAIASLRSDSIRLRGGSYGGVGGRLAQATCQDEGADDPHTSLPTHELTYGSPFLPVHLGVAGRLVAESAVALAVSGPRASQPSDTRLPNALEAPERAGIEAPRGGGLVLMYAGDRLVLDGGRISASGEEGWHADPQTEFSASGDGPAGAGARGSGERGEKDAEVRASAGRSDDKGTRLAAPGDNGSSSARAGEVGADKIKGCRTKTKSCSPAETEATTGQGKAGDAGARRREAGARSPVEAAAPRWLQTLTQWLVPPPLRRGDPKNQRWPPRGAGGGDDEVCDTRSEGVAQRAEHNCEPGKLTFPPLPAQATAGSGGSILLISGDIHLSRPLEGGGRLVAQGGGCRSAASLEARFRERQGRREFLFPSHPATANAEGERRRRGPTPGAGLRPDTAAQGVMGASRGSRDPRSFTRPEALAWEVPGAIPQAVEAEGCPDDRRRGWSCRGGGRIWKERRRQAKHRQQQRKAATAEASEARREAYVDDWLRDQAWGTALQEVAAASPCSFSARTLSSRW</sequence>
<feature type="compositionally biased region" description="Basic and acidic residues" evidence="1">
    <location>
        <begin position="578"/>
        <end position="603"/>
    </location>
</feature>
<dbReference type="GeneID" id="40307163"/>
<feature type="compositionally biased region" description="Basic and acidic residues" evidence="1">
    <location>
        <begin position="1095"/>
        <end position="1117"/>
    </location>
</feature>
<feature type="compositionally biased region" description="Basic and acidic residues" evidence="1">
    <location>
        <begin position="550"/>
        <end position="567"/>
    </location>
</feature>
<feature type="compositionally biased region" description="Basic and acidic residues" evidence="1">
    <location>
        <begin position="274"/>
        <end position="292"/>
    </location>
</feature>
<feature type="region of interest" description="Disordered" evidence="1">
    <location>
        <begin position="1395"/>
        <end position="1416"/>
    </location>
</feature>
<accession>A0A2A9M777</accession>
<feature type="region of interest" description="Disordered" evidence="1">
    <location>
        <begin position="422"/>
        <end position="498"/>
    </location>
</feature>
<dbReference type="RefSeq" id="XP_029216170.1">
    <property type="nucleotide sequence ID" value="XM_029360811.1"/>
</dbReference>
<feature type="region of interest" description="Disordered" evidence="1">
    <location>
        <begin position="274"/>
        <end position="321"/>
    </location>
</feature>
<feature type="region of interest" description="Disordered" evidence="1">
    <location>
        <begin position="383"/>
        <end position="402"/>
    </location>
</feature>
<dbReference type="EMBL" id="NWUJ01000012">
    <property type="protein sequence ID" value="PFH32161.1"/>
    <property type="molecule type" value="Genomic_DNA"/>
</dbReference>
<organism evidence="2 3">
    <name type="scientific">Besnoitia besnoiti</name>
    <name type="common">Apicomplexan protozoan</name>
    <dbReference type="NCBI Taxonomy" id="94643"/>
    <lineage>
        <taxon>Eukaryota</taxon>
        <taxon>Sar</taxon>
        <taxon>Alveolata</taxon>
        <taxon>Apicomplexa</taxon>
        <taxon>Conoidasida</taxon>
        <taxon>Coccidia</taxon>
        <taxon>Eucoccidiorida</taxon>
        <taxon>Eimeriorina</taxon>
        <taxon>Sarcocystidae</taxon>
        <taxon>Besnoitia</taxon>
    </lineage>
</organism>
<name>A0A2A9M777_BESBE</name>
<dbReference type="OrthoDB" id="10693333at2759"/>
<feature type="region of interest" description="Disordered" evidence="1">
    <location>
        <begin position="533"/>
        <end position="616"/>
    </location>
</feature>
<proteinExistence type="predicted"/>
<feature type="region of interest" description="Disordered" evidence="1">
    <location>
        <begin position="1197"/>
        <end position="1224"/>
    </location>
</feature>
<feature type="region of interest" description="Disordered" evidence="1">
    <location>
        <begin position="852"/>
        <end position="940"/>
    </location>
</feature>
<comment type="caution">
    <text evidence="2">The sequence shown here is derived from an EMBL/GenBank/DDBJ whole genome shotgun (WGS) entry which is preliminary data.</text>
</comment>
<feature type="region of interest" description="Disordered" evidence="1">
    <location>
        <begin position="1067"/>
        <end position="1180"/>
    </location>
</feature>
<feature type="compositionally biased region" description="Basic residues" evidence="1">
    <location>
        <begin position="1395"/>
        <end position="1406"/>
    </location>
</feature>
<evidence type="ECO:0000313" key="3">
    <source>
        <dbReference type="Proteomes" id="UP000224006"/>
    </source>
</evidence>
<evidence type="ECO:0000313" key="2">
    <source>
        <dbReference type="EMBL" id="PFH32161.1"/>
    </source>
</evidence>
<keyword evidence="3" id="KW-1185">Reference proteome</keyword>
<feature type="compositionally biased region" description="Polar residues" evidence="1">
    <location>
        <begin position="1148"/>
        <end position="1159"/>
    </location>
</feature>
<feature type="compositionally biased region" description="Low complexity" evidence="1">
    <location>
        <begin position="422"/>
        <end position="439"/>
    </location>
</feature>
<evidence type="ECO:0000256" key="1">
    <source>
        <dbReference type="SAM" id="MobiDB-lite"/>
    </source>
</evidence>
<feature type="region of interest" description="Disordered" evidence="1">
    <location>
        <begin position="663"/>
        <end position="701"/>
    </location>
</feature>
<feature type="compositionally biased region" description="Low complexity" evidence="1">
    <location>
        <begin position="737"/>
        <end position="754"/>
    </location>
</feature>
<protein>
    <submittedName>
        <fullName evidence="2">Uncharacterized protein</fullName>
    </submittedName>
</protein>
<dbReference type="Proteomes" id="UP000224006">
    <property type="component" value="Chromosome XI"/>
</dbReference>
<gene>
    <name evidence="2" type="ORF">BESB_021020</name>
</gene>
<feature type="region of interest" description="Disordered" evidence="1">
    <location>
        <begin position="1310"/>
        <end position="1352"/>
    </location>
</feature>
<feature type="region of interest" description="Disordered" evidence="1">
    <location>
        <begin position="731"/>
        <end position="769"/>
    </location>
</feature>
<dbReference type="VEuPathDB" id="ToxoDB:BESB_021020"/>
<feature type="compositionally biased region" description="Low complexity" evidence="1">
    <location>
        <begin position="459"/>
        <end position="486"/>
    </location>
</feature>
<feature type="region of interest" description="Disordered" evidence="1">
    <location>
        <begin position="1018"/>
        <end position="1039"/>
    </location>
</feature>